<sequence length="113" mass="12409">MASAINTVRSPLLKPIQQATARTTEYEWKWAKTIRPNAMFSTPNRKNVRFSQPILPAMNGMKKRQKMSIAPSKLMVMAICSLVSPKSPSTNGVSTEKLSSAKLASVTPTIMLS</sequence>
<organism evidence="1">
    <name type="scientific">Culex pipiens</name>
    <name type="common">House mosquito</name>
    <dbReference type="NCBI Taxonomy" id="7175"/>
    <lineage>
        <taxon>Eukaryota</taxon>
        <taxon>Metazoa</taxon>
        <taxon>Ecdysozoa</taxon>
        <taxon>Arthropoda</taxon>
        <taxon>Hexapoda</taxon>
        <taxon>Insecta</taxon>
        <taxon>Pterygota</taxon>
        <taxon>Neoptera</taxon>
        <taxon>Endopterygota</taxon>
        <taxon>Diptera</taxon>
        <taxon>Nematocera</taxon>
        <taxon>Culicoidea</taxon>
        <taxon>Culicidae</taxon>
        <taxon>Culicinae</taxon>
        <taxon>Culicini</taxon>
        <taxon>Culex</taxon>
        <taxon>Culex</taxon>
    </lineage>
</organism>
<dbReference type="AlphaFoldDB" id="A0A8D7ZXD6"/>
<dbReference type="EMBL" id="HBUE01006794">
    <property type="protein sequence ID" value="CAG6446348.1"/>
    <property type="molecule type" value="Transcribed_RNA"/>
</dbReference>
<evidence type="ECO:0000313" key="1">
    <source>
        <dbReference type="EMBL" id="CAG6446348.1"/>
    </source>
</evidence>
<proteinExistence type="predicted"/>
<protein>
    <submittedName>
        <fullName evidence="1">(northern house mosquito) hypothetical protein</fullName>
    </submittedName>
</protein>
<reference evidence="1" key="1">
    <citation type="submission" date="2021-05" db="EMBL/GenBank/DDBJ databases">
        <authorList>
            <person name="Alioto T."/>
            <person name="Alioto T."/>
            <person name="Gomez Garrido J."/>
        </authorList>
    </citation>
    <scope>NUCLEOTIDE SEQUENCE</scope>
</reference>
<name>A0A8D7ZXD6_CULPI</name>
<accession>A0A8D7ZXD6</accession>